<protein>
    <submittedName>
        <fullName evidence="1">Uncharacterized protein</fullName>
    </submittedName>
</protein>
<reference evidence="1 2" key="1">
    <citation type="submission" date="2024-04" db="EMBL/GenBank/DDBJ databases">
        <title>whole genome sequencing of Lutimonas vermicola strain IMCC1616.</title>
        <authorList>
            <person name="Bae S.S."/>
        </authorList>
    </citation>
    <scope>NUCLEOTIDE SEQUENCE [LARGE SCALE GENOMIC DNA]</scope>
    <source>
        <strain evidence="1 2">IMCC1616</strain>
    </source>
</reference>
<evidence type="ECO:0000313" key="1">
    <source>
        <dbReference type="EMBL" id="MEL4455871.1"/>
    </source>
</evidence>
<organism evidence="1 2">
    <name type="scientific">Lutimonas vermicola</name>
    <dbReference type="NCBI Taxonomy" id="414288"/>
    <lineage>
        <taxon>Bacteria</taxon>
        <taxon>Pseudomonadati</taxon>
        <taxon>Bacteroidota</taxon>
        <taxon>Flavobacteriia</taxon>
        <taxon>Flavobacteriales</taxon>
        <taxon>Flavobacteriaceae</taxon>
        <taxon>Lutimonas</taxon>
    </lineage>
</organism>
<proteinExistence type="predicted"/>
<comment type="caution">
    <text evidence="1">The sequence shown here is derived from an EMBL/GenBank/DDBJ whole genome shotgun (WGS) entry which is preliminary data.</text>
</comment>
<dbReference type="Proteomes" id="UP001474120">
    <property type="component" value="Unassembled WGS sequence"/>
</dbReference>
<sequence length="160" mass="18527">MSKAQEKSSLETIRIEFQEIKNEADIQKILAFEYDRAKETEMKMIKAYQAAGTCMMANYVFSPISKLKYFNDGKKTLEQLISEGKEVENVYLRLLIQLNVPSMLNYQKDIESDMAYLERHLATAPIELSYKNTMIKNLLSITKNKDLKDALLQINVEEES</sequence>
<dbReference type="EMBL" id="JBCDNA010000002">
    <property type="protein sequence ID" value="MEL4455871.1"/>
    <property type="molecule type" value="Genomic_DNA"/>
</dbReference>
<gene>
    <name evidence="1" type="ORF">AABB81_08185</name>
</gene>
<keyword evidence="2" id="KW-1185">Reference proteome</keyword>
<evidence type="ECO:0000313" key="2">
    <source>
        <dbReference type="Proteomes" id="UP001474120"/>
    </source>
</evidence>
<name>A0ABU9L095_9FLAO</name>
<dbReference type="RefSeq" id="WP_342159851.1">
    <property type="nucleotide sequence ID" value="NZ_JBCDNA010000002.1"/>
</dbReference>
<accession>A0ABU9L095</accession>